<dbReference type="AlphaFoldDB" id="J1AT01"/>
<gene>
    <name evidence="1" type="ORF">Metli_2269</name>
</gene>
<organism evidence="1 2">
    <name type="scientific">Methanofollis liminatans DSM 4140</name>
    <dbReference type="NCBI Taxonomy" id="28892"/>
    <lineage>
        <taxon>Archaea</taxon>
        <taxon>Methanobacteriati</taxon>
        <taxon>Methanobacteriota</taxon>
        <taxon>Stenosarchaea group</taxon>
        <taxon>Methanomicrobia</taxon>
        <taxon>Methanomicrobiales</taxon>
        <taxon>Methanomicrobiaceae</taxon>
        <taxon>Methanofollis</taxon>
    </lineage>
</organism>
<reference evidence="1 2" key="1">
    <citation type="submission" date="2011-08" db="EMBL/GenBank/DDBJ databases">
        <title>The complete genome of Methanofollis liminatans DSM 4140.</title>
        <authorList>
            <consortium name="US DOE Joint Genome Institute (JGI-PGF)"/>
            <person name="Lucas S."/>
            <person name="Han J."/>
            <person name="Lapidus A."/>
            <person name="Bruce D."/>
            <person name="Goodwin L."/>
            <person name="Pitluck S."/>
            <person name="Peters L."/>
            <person name="Kyrpides N."/>
            <person name="Mavromatis K."/>
            <person name="Ivanova N."/>
            <person name="Mikhailova N."/>
            <person name="Lu M."/>
            <person name="Detter J.C."/>
            <person name="Tapia R."/>
            <person name="Han C."/>
            <person name="Land M."/>
            <person name="Hauser L."/>
            <person name="Markowitz V."/>
            <person name="Cheng J.-F."/>
            <person name="Hugenholtz P."/>
            <person name="Woyke T."/>
            <person name="Wu D."/>
            <person name="Spring S."/>
            <person name="Schuler E."/>
            <person name="Brambilla E."/>
            <person name="Klenk H.-P."/>
            <person name="Eisen J.A."/>
        </authorList>
    </citation>
    <scope>NUCLEOTIDE SEQUENCE [LARGE SCALE GENOMIC DNA]</scope>
    <source>
        <strain evidence="1 2">DSM 4140</strain>
    </source>
</reference>
<dbReference type="Proteomes" id="UP000005095">
    <property type="component" value="Chromosome"/>
</dbReference>
<dbReference type="EMBL" id="CM001555">
    <property type="protein sequence ID" value="EJG08208.1"/>
    <property type="molecule type" value="Genomic_DNA"/>
</dbReference>
<keyword evidence="2" id="KW-1185">Reference proteome</keyword>
<dbReference type="HOGENOM" id="CLU_3282851_0_0_2"/>
<sequence>MIRPDEGVLRIGTLFGAAPGPKTIMAFKSPFFIPMHDNTA</sequence>
<accession>J1AT01</accession>
<evidence type="ECO:0000313" key="1">
    <source>
        <dbReference type="EMBL" id="EJG08208.1"/>
    </source>
</evidence>
<evidence type="ECO:0000313" key="2">
    <source>
        <dbReference type="Proteomes" id="UP000005095"/>
    </source>
</evidence>
<protein>
    <submittedName>
        <fullName evidence="1">Uncharacterized protein</fullName>
    </submittedName>
</protein>
<name>J1AT01_9EURY</name>
<proteinExistence type="predicted"/>